<evidence type="ECO:0000313" key="1">
    <source>
        <dbReference type="EMBL" id="TSP13263.1"/>
    </source>
</evidence>
<organism evidence="2 4">
    <name type="scientific">Cupriavidus campinensis</name>
    <dbReference type="NCBI Taxonomy" id="151783"/>
    <lineage>
        <taxon>Bacteria</taxon>
        <taxon>Pseudomonadati</taxon>
        <taxon>Pseudomonadota</taxon>
        <taxon>Betaproteobacteria</taxon>
        <taxon>Burkholderiales</taxon>
        <taxon>Burkholderiaceae</taxon>
        <taxon>Cupriavidus</taxon>
    </lineage>
</organism>
<evidence type="ECO:0000313" key="3">
    <source>
        <dbReference type="Proteomes" id="UP000318943"/>
    </source>
</evidence>
<evidence type="ECO:0000313" key="4">
    <source>
        <dbReference type="Proteomes" id="UP001056132"/>
    </source>
</evidence>
<gene>
    <name evidence="1" type="ORF">FGG12_06290</name>
    <name evidence="2" type="ORF">M5D45_20760</name>
</gene>
<name>A0AAE9I734_9BURK</name>
<reference evidence="1 3" key="1">
    <citation type="submission" date="2019-05" db="EMBL/GenBank/DDBJ databases">
        <title>Whole genome sequence analysis of Cupriavidus campinensis S14E4C strain.</title>
        <authorList>
            <person name="Abbaszade G."/>
            <person name="Szabo A."/>
            <person name="Toumi M."/>
            <person name="Toth E."/>
        </authorList>
    </citation>
    <scope>NUCLEOTIDE SEQUENCE [LARGE SCALE GENOMIC DNA]</scope>
    <source>
        <strain evidence="1 3">S14E4C</strain>
    </source>
</reference>
<dbReference type="AlphaFoldDB" id="A0AAE9I734"/>
<sequence>MTILHPRQIRILATAALVTMATLLTGCATIIEMTTNADPGPDAARVRFRLEAPGNVFIREASATQCFYSTDATNGRIAALSYNTQAIRWIVESRLDRIGMPGGEQYSSISYTEARVRAGTPVALRFIELKGGINSPPRYAQWVVTLEPGKDYEVLLGNALGSVTVSEIVTSDGLSQLVPADIAVRTPYCTGQ</sequence>
<proteinExistence type="predicted"/>
<evidence type="ECO:0000313" key="2">
    <source>
        <dbReference type="EMBL" id="URF07625.1"/>
    </source>
</evidence>
<dbReference type="Proteomes" id="UP001056132">
    <property type="component" value="Chromosome 2"/>
</dbReference>
<dbReference type="EMBL" id="VCIZ01000003">
    <property type="protein sequence ID" value="TSP13263.1"/>
    <property type="molecule type" value="Genomic_DNA"/>
</dbReference>
<keyword evidence="3" id="KW-1185">Reference proteome</keyword>
<dbReference type="Proteomes" id="UP000318943">
    <property type="component" value="Unassembled WGS sequence"/>
</dbReference>
<dbReference type="PROSITE" id="PS51257">
    <property type="entry name" value="PROKAR_LIPOPROTEIN"/>
    <property type="match status" value="1"/>
</dbReference>
<accession>A0AAE9I734</accession>
<protein>
    <submittedName>
        <fullName evidence="2">Uncharacterized protein</fullName>
    </submittedName>
</protein>
<dbReference type="EMBL" id="CP097331">
    <property type="protein sequence ID" value="URF07625.1"/>
    <property type="molecule type" value="Genomic_DNA"/>
</dbReference>
<reference evidence="2" key="3">
    <citation type="submission" date="2022-05" db="EMBL/GenBank/DDBJ databases">
        <authorList>
            <person name="Kunte H.-J."/>
        </authorList>
    </citation>
    <scope>NUCLEOTIDE SEQUENCE</scope>
    <source>
        <strain evidence="2">G5</strain>
    </source>
</reference>
<dbReference type="KEGG" id="ccam:M5D45_20760"/>
<reference evidence="2" key="2">
    <citation type="journal article" date="2022" name="Microbiol. Resour. Announc.">
        <title>Genome Sequence of Cupriavidus campinensis Strain G5, a Member of a Bacterial Consortium Capable of Polyethylene Degradation.</title>
        <authorList>
            <person name="Schneider B."/>
            <person name="Pfeiffer F."/>
            <person name="Dyall-Smith M."/>
            <person name="Kunte H.J."/>
        </authorList>
    </citation>
    <scope>NUCLEOTIDE SEQUENCE</scope>
    <source>
        <strain evidence="2">G5</strain>
    </source>
</reference>
<dbReference type="RefSeq" id="WP_144196836.1">
    <property type="nucleotide sequence ID" value="NZ_CP097331.1"/>
</dbReference>